<evidence type="ECO:0000256" key="2">
    <source>
        <dbReference type="ARBA" id="ARBA00023134"/>
    </source>
</evidence>
<dbReference type="GeneID" id="16075972"/>
<dbReference type="PROSITE" id="PS51718">
    <property type="entry name" value="G_DYNAMIN_2"/>
    <property type="match status" value="1"/>
</dbReference>
<reference evidence="6" key="1">
    <citation type="submission" date="2009-08" db="EMBL/GenBank/DDBJ databases">
        <title>Annotation of Salpingoeca rosetta.</title>
        <authorList>
            <consortium name="The Broad Institute Genome Sequencing Platform"/>
            <person name="Russ C."/>
            <person name="Cuomo C."/>
            <person name="Burger G."/>
            <person name="Gray M.W."/>
            <person name="Holland P.W.H."/>
            <person name="King N."/>
            <person name="Lang F.B.F."/>
            <person name="Roger A.J."/>
            <person name="Ruiz-Trillo I."/>
            <person name="Young S.K."/>
            <person name="Zeng Q."/>
            <person name="Gargeya S."/>
            <person name="Alvarado L."/>
            <person name="Berlin A."/>
            <person name="Chapman S.B."/>
            <person name="Chen Z."/>
            <person name="Freedman E."/>
            <person name="Gellesch M."/>
            <person name="Goldberg J."/>
            <person name="Griggs A."/>
            <person name="Gujja S."/>
            <person name="Heilman E."/>
            <person name="Heiman D."/>
            <person name="Howarth C."/>
            <person name="Mehta T."/>
            <person name="Neiman D."/>
            <person name="Pearson M."/>
            <person name="Roberts A."/>
            <person name="Saif S."/>
            <person name="Shea T."/>
            <person name="Shenoy N."/>
            <person name="Sisk P."/>
            <person name="Stolte C."/>
            <person name="Sykes S."/>
            <person name="White J."/>
            <person name="Yandava C."/>
            <person name="Haas B."/>
            <person name="Nusbaum C."/>
            <person name="Birren B."/>
        </authorList>
    </citation>
    <scope>NUCLEOTIDE SEQUENCE [LARGE SCALE GENOMIC DNA]</scope>
    <source>
        <strain evidence="6">ATCC 50818</strain>
    </source>
</reference>
<evidence type="ECO:0000313" key="6">
    <source>
        <dbReference type="EMBL" id="EGD83026.1"/>
    </source>
</evidence>
<dbReference type="SMART" id="SM00302">
    <property type="entry name" value="GED"/>
    <property type="match status" value="1"/>
</dbReference>
<dbReference type="OrthoDB" id="5061070at2759"/>
<keyword evidence="7" id="KW-1185">Reference proteome</keyword>
<dbReference type="InterPro" id="IPR027417">
    <property type="entry name" value="P-loop_NTPase"/>
</dbReference>
<keyword evidence="1" id="KW-0547">Nucleotide-binding</keyword>
<feature type="domain" description="Dynamin-type G" evidence="5">
    <location>
        <begin position="23"/>
        <end position="128"/>
    </location>
</feature>
<dbReference type="GO" id="GO:0016020">
    <property type="term" value="C:membrane"/>
    <property type="evidence" value="ECO:0007669"/>
    <property type="project" value="TreeGrafter"/>
</dbReference>
<dbReference type="PROSITE" id="PS51388">
    <property type="entry name" value="GED"/>
    <property type="match status" value="1"/>
</dbReference>
<evidence type="ECO:0000256" key="1">
    <source>
        <dbReference type="ARBA" id="ARBA00022741"/>
    </source>
</evidence>
<dbReference type="eggNOG" id="KOG0446">
    <property type="taxonomic scope" value="Eukaryota"/>
</dbReference>
<evidence type="ECO:0000256" key="3">
    <source>
        <dbReference type="SAM" id="MobiDB-lite"/>
    </source>
</evidence>
<dbReference type="Pfam" id="PF02212">
    <property type="entry name" value="GED"/>
    <property type="match status" value="1"/>
</dbReference>
<sequence>MEGLIPVIGKLQDVFQTAGQHTGIDLPQIVVVGSQSCGKSSVLENIVGRDFLPRGIGIVTRVPLIIHLKAVPPLKERGHSHAMPHVEEWAKFLHTGTKVFENFEDVKHEISRRTVEITGANKDALKKEEQFFKTHYPLLARRCGTPHLSRTLNTILLHRIRGSLPVLRNTIMRKQSETKQLLDRLGGAMVSAADKGHFLLTSLTQFADTFNLCISGTHTAGHRTLPDNLPLDAGATVFDIFFKRFAGSLEAIHPLRDLTDEKILQEIKNTVGPRPLLLVPDRAFESLVKRQIQRLELPSLQCVEDIKNHLSSVLTAICHQESLRYFPALTRRVHDVAIGFLSACMPDALGMVRNLIAIEVAYINTDHPEFQQEETMEAILQNCFKHKPDDDPLSLVTKALASQDVDESLKPVSSTETSSAPKDTSNGGSKYFPSIFSSRATPAPTTPTKASKESSSGLDKMVAARAAVAAKDETAIGKDKWQVDMVKTLITKYFAIVKRNVLDSVPKAVMHFLVNRLQRDLSKQLVSTLYQNDLFDALLEEDPEMERQRREAQALMDALTKAMHIISEVDETSFM</sequence>
<dbReference type="GO" id="GO:0006897">
    <property type="term" value="P:endocytosis"/>
    <property type="evidence" value="ECO:0007669"/>
    <property type="project" value="TreeGrafter"/>
</dbReference>
<dbReference type="GO" id="GO:0000266">
    <property type="term" value="P:mitochondrial fission"/>
    <property type="evidence" value="ECO:0007669"/>
    <property type="project" value="TreeGrafter"/>
</dbReference>
<dbReference type="InterPro" id="IPR020850">
    <property type="entry name" value="GED_dom"/>
</dbReference>
<dbReference type="STRING" id="946362.F2U685"/>
<dbReference type="PANTHER" id="PTHR11566:SF21">
    <property type="entry name" value="DYNAMIN RELATED PROTEIN 1, ISOFORM A"/>
    <property type="match status" value="1"/>
</dbReference>
<dbReference type="InterPro" id="IPR000375">
    <property type="entry name" value="Dynamin_stalk"/>
</dbReference>
<gene>
    <name evidence="6" type="ORF">PTSG_03662</name>
</gene>
<dbReference type="GO" id="GO:0048312">
    <property type="term" value="P:intracellular distribution of mitochondria"/>
    <property type="evidence" value="ECO:0007669"/>
    <property type="project" value="TreeGrafter"/>
</dbReference>
<keyword evidence="2" id="KW-0342">GTP-binding</keyword>
<evidence type="ECO:0000259" key="4">
    <source>
        <dbReference type="PROSITE" id="PS51388"/>
    </source>
</evidence>
<dbReference type="GO" id="GO:0008017">
    <property type="term" value="F:microtubule binding"/>
    <property type="evidence" value="ECO:0007669"/>
    <property type="project" value="TreeGrafter"/>
</dbReference>
<dbReference type="GO" id="GO:0003924">
    <property type="term" value="F:GTPase activity"/>
    <property type="evidence" value="ECO:0007669"/>
    <property type="project" value="InterPro"/>
</dbReference>
<dbReference type="PANTHER" id="PTHR11566">
    <property type="entry name" value="DYNAMIN"/>
    <property type="match status" value="1"/>
</dbReference>
<dbReference type="GO" id="GO:0005525">
    <property type="term" value="F:GTP binding"/>
    <property type="evidence" value="ECO:0007669"/>
    <property type="project" value="InterPro"/>
</dbReference>
<name>F2U685_SALR5</name>
<evidence type="ECO:0000259" key="5">
    <source>
        <dbReference type="PROSITE" id="PS51718"/>
    </source>
</evidence>
<dbReference type="GO" id="GO:0016559">
    <property type="term" value="P:peroxisome fission"/>
    <property type="evidence" value="ECO:0007669"/>
    <property type="project" value="TreeGrafter"/>
</dbReference>
<dbReference type="SUPFAM" id="SSF52540">
    <property type="entry name" value="P-loop containing nucleoside triphosphate hydrolases"/>
    <property type="match status" value="1"/>
</dbReference>
<dbReference type="InterPro" id="IPR030381">
    <property type="entry name" value="G_DYNAMIN_dom"/>
</dbReference>
<dbReference type="Pfam" id="PF01031">
    <property type="entry name" value="Dynamin_M"/>
    <property type="match status" value="1"/>
</dbReference>
<dbReference type="Gene3D" id="3.40.50.300">
    <property type="entry name" value="P-loop containing nucleotide triphosphate hydrolases"/>
    <property type="match status" value="2"/>
</dbReference>
<dbReference type="RefSeq" id="XP_004995390.1">
    <property type="nucleotide sequence ID" value="XM_004995333.1"/>
</dbReference>
<proteinExistence type="predicted"/>
<feature type="region of interest" description="Disordered" evidence="3">
    <location>
        <begin position="407"/>
        <end position="457"/>
    </location>
</feature>
<dbReference type="GO" id="GO:0005874">
    <property type="term" value="C:microtubule"/>
    <property type="evidence" value="ECO:0007669"/>
    <property type="project" value="TreeGrafter"/>
</dbReference>
<dbReference type="InterPro" id="IPR001401">
    <property type="entry name" value="Dynamin_GTPase"/>
</dbReference>
<accession>F2U685</accession>
<dbReference type="AlphaFoldDB" id="F2U685"/>
<dbReference type="PRINTS" id="PR00195">
    <property type="entry name" value="DYNAMIN"/>
</dbReference>
<evidence type="ECO:0008006" key="8">
    <source>
        <dbReference type="Google" id="ProtNLM"/>
    </source>
</evidence>
<dbReference type="InterPro" id="IPR003130">
    <property type="entry name" value="GED"/>
</dbReference>
<dbReference type="Proteomes" id="UP000007799">
    <property type="component" value="Unassembled WGS sequence"/>
</dbReference>
<feature type="compositionally biased region" description="Low complexity" evidence="3">
    <location>
        <begin position="440"/>
        <end position="449"/>
    </location>
</feature>
<evidence type="ECO:0000313" key="7">
    <source>
        <dbReference type="Proteomes" id="UP000007799"/>
    </source>
</evidence>
<dbReference type="InterPro" id="IPR022812">
    <property type="entry name" value="Dynamin"/>
</dbReference>
<organism evidence="7">
    <name type="scientific">Salpingoeca rosetta (strain ATCC 50818 / BSB-021)</name>
    <dbReference type="NCBI Taxonomy" id="946362"/>
    <lineage>
        <taxon>Eukaryota</taxon>
        <taxon>Choanoflagellata</taxon>
        <taxon>Craspedida</taxon>
        <taxon>Salpingoecidae</taxon>
        <taxon>Salpingoeca</taxon>
    </lineage>
</organism>
<dbReference type="EMBL" id="GL832962">
    <property type="protein sequence ID" value="EGD83026.1"/>
    <property type="molecule type" value="Genomic_DNA"/>
</dbReference>
<dbReference type="GO" id="GO:0005739">
    <property type="term" value="C:mitochondrion"/>
    <property type="evidence" value="ECO:0007669"/>
    <property type="project" value="TreeGrafter"/>
</dbReference>
<dbReference type="OMA" id="AQKCNKI"/>
<dbReference type="InParanoid" id="F2U685"/>
<feature type="domain" description="GED" evidence="4">
    <location>
        <begin position="483"/>
        <end position="574"/>
    </location>
</feature>
<protein>
    <recommendedName>
        <fullName evidence="8">Dynamin GTPase</fullName>
    </recommendedName>
</protein>
<dbReference type="KEGG" id="sre:PTSG_03662"/>
<feature type="compositionally biased region" description="Polar residues" evidence="3">
    <location>
        <begin position="411"/>
        <end position="428"/>
    </location>
</feature>
<dbReference type="Gene3D" id="1.20.120.1240">
    <property type="entry name" value="Dynamin, middle domain"/>
    <property type="match status" value="1"/>
</dbReference>
<dbReference type="SMART" id="SM00053">
    <property type="entry name" value="DYNc"/>
    <property type="match status" value="1"/>
</dbReference>